<dbReference type="EMBL" id="JI169881">
    <property type="protein sequence ID" value="ADY44169.1"/>
    <property type="molecule type" value="mRNA"/>
</dbReference>
<dbReference type="InterPro" id="IPR001870">
    <property type="entry name" value="B30.2/SPRY"/>
</dbReference>
<dbReference type="SMART" id="SM00449">
    <property type="entry name" value="SPRY"/>
    <property type="match status" value="1"/>
</dbReference>
<feature type="compositionally biased region" description="Basic and acidic residues" evidence="6">
    <location>
        <begin position="223"/>
        <end position="240"/>
    </location>
</feature>
<dbReference type="PANTHER" id="PTHR10598">
    <property type="entry name" value="SET1/ASH2 HISTONE METHYLTRANSFERASE COMPLEX SUBUNIT ASH2"/>
    <property type="match status" value="1"/>
</dbReference>
<organism evidence="8">
    <name type="scientific">Ascaris suum</name>
    <name type="common">Pig roundworm</name>
    <name type="synonym">Ascaris lumbricoides</name>
    <dbReference type="NCBI Taxonomy" id="6253"/>
    <lineage>
        <taxon>Eukaryota</taxon>
        <taxon>Metazoa</taxon>
        <taxon>Ecdysozoa</taxon>
        <taxon>Nematoda</taxon>
        <taxon>Chromadorea</taxon>
        <taxon>Rhabditida</taxon>
        <taxon>Spirurina</taxon>
        <taxon>Ascaridomorpha</taxon>
        <taxon>Ascaridoidea</taxon>
        <taxon>Ascarididae</taxon>
        <taxon>Ascaris</taxon>
    </lineage>
</organism>
<feature type="region of interest" description="Disordered" evidence="6">
    <location>
        <begin position="209"/>
        <end position="258"/>
    </location>
</feature>
<dbReference type="SUPFAM" id="SSF57903">
    <property type="entry name" value="FYVE/PHD zinc finger"/>
    <property type="match status" value="1"/>
</dbReference>
<keyword evidence="4" id="KW-0862">Zinc</keyword>
<evidence type="ECO:0000313" key="8">
    <source>
        <dbReference type="EMBL" id="ADY44169.1"/>
    </source>
</evidence>
<proteinExistence type="evidence at transcript level"/>
<name>F1L215_ASCSU</name>
<dbReference type="PROSITE" id="PS50188">
    <property type="entry name" value="B302_SPRY"/>
    <property type="match status" value="1"/>
</dbReference>
<comment type="subcellular location">
    <subcellularLocation>
        <location evidence="1">Nucleus</location>
    </subcellularLocation>
</comment>
<dbReference type="PROSITE" id="PS01359">
    <property type="entry name" value="ZF_PHD_1"/>
    <property type="match status" value="1"/>
</dbReference>
<dbReference type="CDD" id="cd12872">
    <property type="entry name" value="SPRY_Ash2"/>
    <property type="match status" value="1"/>
</dbReference>
<keyword evidence="8" id="KW-0808">Transferase</keyword>
<evidence type="ECO:0000256" key="2">
    <source>
        <dbReference type="ARBA" id="ARBA00022723"/>
    </source>
</evidence>
<evidence type="ECO:0000256" key="4">
    <source>
        <dbReference type="ARBA" id="ARBA00022833"/>
    </source>
</evidence>
<dbReference type="Pfam" id="PF21198">
    <property type="entry name" value="ASH2L-like_WH"/>
    <property type="match status" value="1"/>
</dbReference>
<accession>F1L215</accession>
<protein>
    <submittedName>
        <fullName evidence="8">Set1/Ash2 histone methyltransferase complex subunit ASH2</fullName>
    </submittedName>
</protein>
<dbReference type="InterPro" id="IPR011011">
    <property type="entry name" value="Znf_FYVE_PHD"/>
</dbReference>
<feature type="domain" description="B30.2/SPRY" evidence="7">
    <location>
        <begin position="307"/>
        <end position="495"/>
    </location>
</feature>
<dbReference type="InterPro" id="IPR053835">
    <property type="entry name" value="ASH2L-like_WH"/>
</dbReference>
<dbReference type="Gene3D" id="2.60.120.920">
    <property type="match status" value="1"/>
</dbReference>
<dbReference type="GO" id="GO:0000976">
    <property type="term" value="F:transcription cis-regulatory region binding"/>
    <property type="evidence" value="ECO:0007669"/>
    <property type="project" value="TreeGrafter"/>
</dbReference>
<keyword evidence="2" id="KW-0479">Metal-binding</keyword>
<dbReference type="Pfam" id="PF00622">
    <property type="entry name" value="SPRY"/>
    <property type="match status" value="1"/>
</dbReference>
<sequence>MKERLVASEGADRPSKRGMRQKGSRKEQAKPISSSVCYCDGKRELGTLELFCAGCRKWFHGRCLKDLTEFYGLSFMVCYVFNCTECSPTKKESWTPKQANFAHMCVTVLANLTYQAIKKRADETGTTPEGTLHEPVYFSLEEQIIPYFDAQWENLTSMTRRVKNTWHQTLLKTLSKETELFEAMADGHAFALKERNLLAIGPVHEALKQIGRNKPSSSSSLRDSSKDLLDKIDDSSEGPKTRGSSKRRNVEGGNNSLKKTKFTADYSSTRIAGIASPIDFPFNREGYRYYLVEKDMCVPNRELLEQEDSGYAKPIPAHIYRVVVHPTVTLSPNDRAYQLKLSDDRLAVTGFEGYCIARATHAVSHGTWYYEVVFTSQPPESHIRIGWSQSLAPVQACCGYNCFSYAWRSHKGTVFHQAKGKHYATGGFKEGDVLGCLISLPLCPSDNEYKFDAVSELPPSTSYLPPSHKDLPLINFKHHYFYEEKDDVQAATKTLQPLAGSSIRFFRNGMDCGVAFHDIYAGFYYPAVSLFQSATVRCNFGPRFRFPPPKGVKPMSARVEELYVEQTLSDILFLVENEKRLQEETATYLAS</sequence>
<dbReference type="Pfam" id="PF21257">
    <property type="entry name" value="PHD_ash2p_like"/>
    <property type="match status" value="1"/>
</dbReference>
<dbReference type="SUPFAM" id="SSF49899">
    <property type="entry name" value="Concanavalin A-like lectins/glucanases"/>
    <property type="match status" value="1"/>
</dbReference>
<feature type="compositionally biased region" description="Basic and acidic residues" evidence="6">
    <location>
        <begin position="1"/>
        <end position="15"/>
    </location>
</feature>
<evidence type="ECO:0000256" key="5">
    <source>
        <dbReference type="ARBA" id="ARBA00023242"/>
    </source>
</evidence>
<dbReference type="Gene3D" id="3.90.980.20">
    <property type="match status" value="1"/>
</dbReference>
<evidence type="ECO:0000256" key="3">
    <source>
        <dbReference type="ARBA" id="ARBA00022771"/>
    </source>
</evidence>
<evidence type="ECO:0000259" key="7">
    <source>
        <dbReference type="PROSITE" id="PS50188"/>
    </source>
</evidence>
<keyword evidence="5" id="KW-0539">Nucleus</keyword>
<dbReference type="GO" id="GO:0008168">
    <property type="term" value="F:methyltransferase activity"/>
    <property type="evidence" value="ECO:0007669"/>
    <property type="project" value="UniProtKB-KW"/>
</dbReference>
<dbReference type="PANTHER" id="PTHR10598:SF0">
    <property type="entry name" value="SET1_ASH2 HISTONE METHYLTRANSFERASE COMPLEX SUBUNIT ASH2"/>
    <property type="match status" value="1"/>
</dbReference>
<dbReference type="InterPro" id="IPR043136">
    <property type="entry name" value="B30.2/SPRY_sf"/>
</dbReference>
<dbReference type="InterPro" id="IPR013320">
    <property type="entry name" value="ConA-like_dom_sf"/>
</dbReference>
<dbReference type="InterPro" id="IPR049455">
    <property type="entry name" value="ASH2-like_PHD"/>
</dbReference>
<keyword evidence="8" id="KW-0489">Methyltransferase</keyword>
<dbReference type="GO" id="GO:0008270">
    <property type="term" value="F:zinc ion binding"/>
    <property type="evidence" value="ECO:0007669"/>
    <property type="project" value="UniProtKB-KW"/>
</dbReference>
<feature type="region of interest" description="Disordered" evidence="6">
    <location>
        <begin position="1"/>
        <end position="28"/>
    </location>
</feature>
<keyword evidence="3" id="KW-0863">Zinc-finger</keyword>
<dbReference type="GO" id="GO:0032259">
    <property type="term" value="P:methylation"/>
    <property type="evidence" value="ECO:0007669"/>
    <property type="project" value="UniProtKB-KW"/>
</dbReference>
<dbReference type="InterPro" id="IPR037353">
    <property type="entry name" value="ASH2"/>
</dbReference>
<evidence type="ECO:0000256" key="6">
    <source>
        <dbReference type="SAM" id="MobiDB-lite"/>
    </source>
</evidence>
<dbReference type="InterPro" id="IPR003877">
    <property type="entry name" value="SPRY_dom"/>
</dbReference>
<dbReference type="AlphaFoldDB" id="F1L215"/>
<reference evidence="8" key="1">
    <citation type="journal article" date="2011" name="Genome Res.">
        <title>Deep small RNA sequencing from the nematode Ascaris reveals conservation, functional diversification, and novel developmental profiles.</title>
        <authorList>
            <person name="Wang J."/>
            <person name="Czech B."/>
            <person name="Crunk A."/>
            <person name="Wallace A."/>
            <person name="Mitreva M."/>
            <person name="Hannon G.J."/>
            <person name="Davis R.E."/>
        </authorList>
    </citation>
    <scope>NUCLEOTIDE SEQUENCE</scope>
</reference>
<evidence type="ECO:0000256" key="1">
    <source>
        <dbReference type="ARBA" id="ARBA00004123"/>
    </source>
</evidence>
<dbReference type="InterPro" id="IPR019786">
    <property type="entry name" value="Zinc_finger_PHD-type_CS"/>
</dbReference>
<dbReference type="SMART" id="SM00249">
    <property type="entry name" value="PHD"/>
    <property type="match status" value="1"/>
</dbReference>
<dbReference type="GO" id="GO:0048188">
    <property type="term" value="C:Set1C/COMPASS complex"/>
    <property type="evidence" value="ECO:0007669"/>
    <property type="project" value="InterPro"/>
</dbReference>
<dbReference type="InterPro" id="IPR001965">
    <property type="entry name" value="Znf_PHD"/>
</dbReference>